<accession>A0A6G1H5G4</accession>
<keyword evidence="3" id="KW-1185">Reference proteome</keyword>
<sequence>MSCYAPSGVISALNPKNYSFLDAEIAMLPLTQSFYAPSGVISSSNPKNYPLLDDEIVEQPTLQSFRAPSRMLPAASPKKRNLHAHGRASSSQHRIHKNYRRINPRRIINPDIAQLVARTEALNLRNKVLEDQDRTRDLEVQQLKKQLEEAKKEEGDKGMGGPADSLA</sequence>
<reference evidence="2" key="1">
    <citation type="journal article" date="2020" name="Stud. Mycol.">
        <title>101 Dothideomycetes genomes: a test case for predicting lifestyles and emergence of pathogens.</title>
        <authorList>
            <person name="Haridas S."/>
            <person name="Albert R."/>
            <person name="Binder M."/>
            <person name="Bloem J."/>
            <person name="Labutti K."/>
            <person name="Salamov A."/>
            <person name="Andreopoulos B."/>
            <person name="Baker S."/>
            <person name="Barry K."/>
            <person name="Bills G."/>
            <person name="Bluhm B."/>
            <person name="Cannon C."/>
            <person name="Castanera R."/>
            <person name="Culley D."/>
            <person name="Daum C."/>
            <person name="Ezra D."/>
            <person name="Gonzalez J."/>
            <person name="Henrissat B."/>
            <person name="Kuo A."/>
            <person name="Liang C."/>
            <person name="Lipzen A."/>
            <person name="Lutzoni F."/>
            <person name="Magnuson J."/>
            <person name="Mondo S."/>
            <person name="Nolan M."/>
            <person name="Ohm R."/>
            <person name="Pangilinan J."/>
            <person name="Park H.-J."/>
            <person name="Ramirez L."/>
            <person name="Alfaro M."/>
            <person name="Sun H."/>
            <person name="Tritt A."/>
            <person name="Yoshinaga Y."/>
            <person name="Zwiers L.-H."/>
            <person name="Turgeon B."/>
            <person name="Goodwin S."/>
            <person name="Spatafora J."/>
            <person name="Crous P."/>
            <person name="Grigoriev I."/>
        </authorList>
    </citation>
    <scope>NUCLEOTIDE SEQUENCE</scope>
    <source>
        <strain evidence="2">CBS 113979</strain>
    </source>
</reference>
<name>A0A6G1H5G4_9PEZI</name>
<feature type="compositionally biased region" description="Basic and acidic residues" evidence="1">
    <location>
        <begin position="145"/>
        <end position="157"/>
    </location>
</feature>
<feature type="compositionally biased region" description="Basic residues" evidence="1">
    <location>
        <begin position="77"/>
        <end position="86"/>
    </location>
</feature>
<dbReference type="AlphaFoldDB" id="A0A6G1H5G4"/>
<evidence type="ECO:0000313" key="3">
    <source>
        <dbReference type="Proteomes" id="UP000800041"/>
    </source>
</evidence>
<protein>
    <submittedName>
        <fullName evidence="2">Uncharacterized protein</fullName>
    </submittedName>
</protein>
<feature type="region of interest" description="Disordered" evidence="1">
    <location>
        <begin position="134"/>
        <end position="167"/>
    </location>
</feature>
<organism evidence="2 3">
    <name type="scientific">Aulographum hederae CBS 113979</name>
    <dbReference type="NCBI Taxonomy" id="1176131"/>
    <lineage>
        <taxon>Eukaryota</taxon>
        <taxon>Fungi</taxon>
        <taxon>Dikarya</taxon>
        <taxon>Ascomycota</taxon>
        <taxon>Pezizomycotina</taxon>
        <taxon>Dothideomycetes</taxon>
        <taxon>Pleosporomycetidae</taxon>
        <taxon>Aulographales</taxon>
        <taxon>Aulographaceae</taxon>
    </lineage>
</organism>
<feature type="region of interest" description="Disordered" evidence="1">
    <location>
        <begin position="72"/>
        <end position="99"/>
    </location>
</feature>
<dbReference type="Proteomes" id="UP000800041">
    <property type="component" value="Unassembled WGS sequence"/>
</dbReference>
<evidence type="ECO:0000256" key="1">
    <source>
        <dbReference type="SAM" id="MobiDB-lite"/>
    </source>
</evidence>
<gene>
    <name evidence="2" type="ORF">K402DRAFT_402983</name>
</gene>
<dbReference type="EMBL" id="ML977149">
    <property type="protein sequence ID" value="KAF1988302.1"/>
    <property type="molecule type" value="Genomic_DNA"/>
</dbReference>
<proteinExistence type="predicted"/>
<evidence type="ECO:0000313" key="2">
    <source>
        <dbReference type="EMBL" id="KAF1988302.1"/>
    </source>
</evidence>